<gene>
    <name evidence="1" type="ORF">C7J97_12290</name>
</gene>
<proteinExistence type="predicted"/>
<organism evidence="1 2">
    <name type="scientific">Faecalibacterium prausnitzii</name>
    <dbReference type="NCBI Taxonomy" id="853"/>
    <lineage>
        <taxon>Bacteria</taxon>
        <taxon>Bacillati</taxon>
        <taxon>Bacillota</taxon>
        <taxon>Clostridia</taxon>
        <taxon>Eubacteriales</taxon>
        <taxon>Oscillospiraceae</taxon>
        <taxon>Faecalibacterium</taxon>
    </lineage>
</organism>
<dbReference type="EMBL" id="PXUP01000020">
    <property type="protein sequence ID" value="RCH43614.1"/>
    <property type="molecule type" value="Genomic_DNA"/>
</dbReference>
<name>A0A367G0T0_9FIRM</name>
<evidence type="ECO:0000313" key="2">
    <source>
        <dbReference type="Proteomes" id="UP000252378"/>
    </source>
</evidence>
<reference evidence="1 2" key="1">
    <citation type="submission" date="2018-03" db="EMBL/GenBank/DDBJ databases">
        <title>Complete genome sequencing of Faecalibacterium prausnitzii strains isolated from the human gut.</title>
        <authorList>
            <person name="Fitzgerald B.C."/>
            <person name="Shkoporov A.N."/>
            <person name="Ross P.R."/>
            <person name="Hill C."/>
        </authorList>
    </citation>
    <scope>NUCLEOTIDE SEQUENCE [LARGE SCALE GENOMIC DNA]</scope>
    <source>
        <strain evidence="1 2">ATCC 27768</strain>
    </source>
</reference>
<comment type="caution">
    <text evidence="1">The sequence shown here is derived from an EMBL/GenBank/DDBJ whole genome shotgun (WGS) entry which is preliminary data.</text>
</comment>
<accession>A0A367G0T0</accession>
<dbReference type="Proteomes" id="UP000252378">
    <property type="component" value="Unassembled WGS sequence"/>
</dbReference>
<protein>
    <submittedName>
        <fullName evidence="1">Uncharacterized protein</fullName>
    </submittedName>
</protein>
<dbReference type="RefSeq" id="WP_113993135.1">
    <property type="nucleotide sequence ID" value="NZ_JAWHPP010000017.1"/>
</dbReference>
<sequence length="306" mass="35030">MIDVFFSATKKALGNITATYDTVWPTAVGLWNLRCLVNGVRKEYPTITEAELAAKFSLGSGIHGVNYKRAFGEHTWEQQQEKFAWILLNSTIPIFEEWLEELKRDYFHDMNIKHLQFPKKVKDEIDRLKKNPSTVLSNSFHSTYLGKRERCYSKIVALMHCYRVFKEARNCYMHNGSKADTKLTNAYAEYSPFATPEALDVSEVPEFPAPVLGEEIRLSLRGVVGFSYILIKILVSLDTELLCTANAEGEFISRYKEKHTLLRALKPDADKAKQQVSQYVRQCGFPTPLAVDDLILFLLSHHLVSR</sequence>
<evidence type="ECO:0000313" key="1">
    <source>
        <dbReference type="EMBL" id="RCH43614.1"/>
    </source>
</evidence>
<dbReference type="AlphaFoldDB" id="A0A367G0T0"/>